<accession>A0ABQ4PM28</accession>
<proteinExistence type="predicted"/>
<sequence>MNSLRMLTRFILGYMGAIQLNSALVNESQLGTRLNHAIGSNRRGEFGLLLSLLSADARDMAQFQTQSYKSTDLRAKFDLPAPQKLLSQLDVDETCVNNSHVYQQAGATAFRLANVLQEEALVIRRNQALEMEEVLANCELVTRHRFNGLSDSINVKSLHFAEQLQMQRQMSEFIAQA</sequence>
<dbReference type="InterPro" id="IPR021879">
    <property type="entry name" value="VC2046_fam"/>
</dbReference>
<dbReference type="EMBL" id="BPEY01000065">
    <property type="protein sequence ID" value="GIU49108.1"/>
    <property type="molecule type" value="Genomic_DNA"/>
</dbReference>
<evidence type="ECO:0000313" key="2">
    <source>
        <dbReference type="Proteomes" id="UP000887104"/>
    </source>
</evidence>
<evidence type="ECO:0000313" key="1">
    <source>
        <dbReference type="EMBL" id="GIU49108.1"/>
    </source>
</evidence>
<protein>
    <submittedName>
        <fullName evidence="1">QueD-like protein</fullName>
    </submittedName>
</protein>
<name>A0ABQ4PM28_9GAMM</name>
<comment type="caution">
    <text evidence="1">The sequence shown here is derived from an EMBL/GenBank/DDBJ whole genome shotgun (WGS) entry which is preliminary data.</text>
</comment>
<dbReference type="Pfam" id="PF11993">
    <property type="entry name" value="VC2046"/>
    <property type="match status" value="1"/>
</dbReference>
<keyword evidence="2" id="KW-1185">Reference proteome</keyword>
<organism evidence="1 2">
    <name type="scientific">Shewanella sairae</name>
    <dbReference type="NCBI Taxonomy" id="190310"/>
    <lineage>
        <taxon>Bacteria</taxon>
        <taxon>Pseudomonadati</taxon>
        <taxon>Pseudomonadota</taxon>
        <taxon>Gammaproteobacteria</taxon>
        <taxon>Alteromonadales</taxon>
        <taxon>Shewanellaceae</taxon>
        <taxon>Shewanella</taxon>
    </lineage>
</organism>
<reference evidence="1" key="1">
    <citation type="submission" date="2021-05" db="EMBL/GenBank/DDBJ databases">
        <title>Molecular characterization for Shewanella algae harboring chromosomal blaOXA-55-like strains isolated from clinical and environment sample.</title>
        <authorList>
            <person name="Ohama Y."/>
            <person name="Aoki K."/>
            <person name="Harada S."/>
            <person name="Moriya K."/>
            <person name="Ishii Y."/>
            <person name="Tateda K."/>
        </authorList>
    </citation>
    <scope>NUCLEOTIDE SEQUENCE</scope>
    <source>
        <strain evidence="1">JCM 11563</strain>
    </source>
</reference>
<gene>
    <name evidence="1" type="primary">s4P</name>
    <name evidence="1" type="ORF">TUM4438_32020</name>
</gene>
<dbReference type="Proteomes" id="UP000887104">
    <property type="component" value="Unassembled WGS sequence"/>
</dbReference>